<organism evidence="1 2">
    <name type="scientific">Tegillarca granosa</name>
    <name type="common">Malaysian cockle</name>
    <name type="synonym">Anadara granosa</name>
    <dbReference type="NCBI Taxonomy" id="220873"/>
    <lineage>
        <taxon>Eukaryota</taxon>
        <taxon>Metazoa</taxon>
        <taxon>Spiralia</taxon>
        <taxon>Lophotrochozoa</taxon>
        <taxon>Mollusca</taxon>
        <taxon>Bivalvia</taxon>
        <taxon>Autobranchia</taxon>
        <taxon>Pteriomorphia</taxon>
        <taxon>Arcoida</taxon>
        <taxon>Arcoidea</taxon>
        <taxon>Arcidae</taxon>
        <taxon>Tegillarca</taxon>
    </lineage>
</organism>
<evidence type="ECO:0008006" key="3">
    <source>
        <dbReference type="Google" id="ProtNLM"/>
    </source>
</evidence>
<keyword evidence="2" id="KW-1185">Reference proteome</keyword>
<accession>A0ABQ9FM41</accession>
<proteinExistence type="predicted"/>
<protein>
    <recommendedName>
        <fullName evidence="3">Methyltransferase FkbM domain-containing protein</fullName>
    </recommendedName>
</protein>
<gene>
    <name evidence="1" type="ORF">KUTeg_005686</name>
</gene>
<reference evidence="1 2" key="1">
    <citation type="submission" date="2022-12" db="EMBL/GenBank/DDBJ databases">
        <title>Chromosome-level genome of Tegillarca granosa.</title>
        <authorList>
            <person name="Kim J."/>
        </authorList>
    </citation>
    <scope>NUCLEOTIDE SEQUENCE [LARGE SCALE GENOMIC DNA]</scope>
    <source>
        <strain evidence="1">Teg-2019</strain>
        <tissue evidence="1">Adductor muscle</tissue>
    </source>
</reference>
<evidence type="ECO:0000313" key="2">
    <source>
        <dbReference type="Proteomes" id="UP001217089"/>
    </source>
</evidence>
<dbReference type="EMBL" id="JARBDR010000252">
    <property type="protein sequence ID" value="KAJ8316740.1"/>
    <property type="molecule type" value="Genomic_DNA"/>
</dbReference>
<dbReference type="InterPro" id="IPR029063">
    <property type="entry name" value="SAM-dependent_MTases_sf"/>
</dbReference>
<name>A0ABQ9FM41_TEGGR</name>
<evidence type="ECO:0000313" key="1">
    <source>
        <dbReference type="EMBL" id="KAJ8316740.1"/>
    </source>
</evidence>
<dbReference type="Gene3D" id="3.40.50.150">
    <property type="entry name" value="Vaccinia Virus protein VP39"/>
    <property type="match status" value="1"/>
</dbReference>
<sequence>MKAVRTCALEVYVSDIKVIFNIPEITTTLKDRRDVTIFCETNKVIFSGIGINCDPFLLQNIAGFIVNPRYIILEPLEDYVKILEKKFEKNPQVVIYNLGLGAKNEKIMVKLEGSNTCATSKFLGVKGDVPIYISNAIDFFTDLGVGLYDVDLLTMNCEGCEYEISDISLYVNIFYTGIVTQQLLYLNFE</sequence>
<comment type="caution">
    <text evidence="1">The sequence shown here is derived from an EMBL/GenBank/DDBJ whole genome shotgun (WGS) entry which is preliminary data.</text>
</comment>
<dbReference type="Proteomes" id="UP001217089">
    <property type="component" value="Unassembled WGS sequence"/>
</dbReference>
<dbReference type="SUPFAM" id="SSF53335">
    <property type="entry name" value="S-adenosyl-L-methionine-dependent methyltransferases"/>
    <property type="match status" value="1"/>
</dbReference>